<dbReference type="GO" id="GO:0006351">
    <property type="term" value="P:DNA-templated transcription"/>
    <property type="evidence" value="ECO:0007669"/>
    <property type="project" value="InterPro"/>
</dbReference>
<dbReference type="GO" id="GO:0008270">
    <property type="term" value="F:zinc ion binding"/>
    <property type="evidence" value="ECO:0007669"/>
    <property type="project" value="InterPro"/>
</dbReference>
<dbReference type="InterPro" id="IPR050815">
    <property type="entry name" value="TF_fung"/>
</dbReference>
<dbReference type="Pfam" id="PF04082">
    <property type="entry name" value="Fungal_trans"/>
    <property type="match status" value="1"/>
</dbReference>
<dbReference type="OrthoDB" id="2563500at2759"/>
<keyword evidence="3" id="KW-0805">Transcription regulation</keyword>
<dbReference type="GeneID" id="27351094"/>
<sequence length="625" mass="70191">MKTRCSGDLPSCDRCHNKGIECVYPARDKQLVGIGSPAVERSFGDAVFEGASEIGSQSSPFFAEHLGRDRSHGSSTINSPLLTRERILKAIRAFFQYLQPLPSLAILHKASLLRLVHQDQADQALLASIIAVTSHTSDSSASDREIGSRCADLAEGLIMAEFKRPSFFKLQALLFVIRYRIWTGSHDDAVLLMAQLTRSAFALRINHETLRPSFYVQEARRRLMWAIYILDSTMACGLQEYTLCPITAIHLRLPAVEDDFELNNENIFDRLREHGPQSVRLGILAYYVRIINLHDEILRCKRQAMSSRSDFRATSSRFQNLEKDLETFVSRLPPGEQFSERNLALRAYSPRLPRYVMTHIWWHQCHCQLFRGTIPALGEPLPQDYLDHLGADASHEQQVKCLLHAHTIAEIFSSLLEIEGGTWTLEYEMAECAHSATEVLLVSDTTHRDRLGISAEDIVRDVTICLRLIRQMSHMYPAVTPMITSIEQALLPPAQGSLGNPKPLKFTREIVPKQFISRHTVLGNVGFTDDSPKLEMIPSAKIQTPIQPPEQPNVGEATLTPPEMPSDAHPVPFPVNEAFPSLESTENVELGDAFPYLESVSSAWDQMSLFQDPFGAFDEGTEEAM</sequence>
<evidence type="ECO:0000313" key="8">
    <source>
        <dbReference type="EMBL" id="KIW23722.1"/>
    </source>
</evidence>
<dbReference type="PANTHER" id="PTHR47338:SF7">
    <property type="entry name" value="ZN(II)2CYS6 TRANSCRIPTION FACTOR (EUROFUNG)"/>
    <property type="match status" value="1"/>
</dbReference>
<evidence type="ECO:0000256" key="1">
    <source>
        <dbReference type="ARBA" id="ARBA00004123"/>
    </source>
</evidence>
<dbReference type="SMART" id="SM00906">
    <property type="entry name" value="Fungal_trans"/>
    <property type="match status" value="1"/>
</dbReference>
<dbReference type="GO" id="GO:0003677">
    <property type="term" value="F:DNA binding"/>
    <property type="evidence" value="ECO:0007669"/>
    <property type="project" value="UniProtKB-KW"/>
</dbReference>
<keyword evidence="4" id="KW-0238">DNA-binding</keyword>
<name>A0A0D2AFS0_9EURO</name>
<evidence type="ECO:0000256" key="3">
    <source>
        <dbReference type="ARBA" id="ARBA00023015"/>
    </source>
</evidence>
<dbReference type="VEuPathDB" id="FungiDB:PV07_11900"/>
<dbReference type="Pfam" id="PF00172">
    <property type="entry name" value="Zn_clus"/>
    <property type="match status" value="1"/>
</dbReference>
<dbReference type="Proteomes" id="UP000054466">
    <property type="component" value="Unassembled WGS sequence"/>
</dbReference>
<gene>
    <name evidence="8" type="ORF">PV07_11900</name>
</gene>
<keyword evidence="6" id="KW-0539">Nucleus</keyword>
<evidence type="ECO:0000313" key="9">
    <source>
        <dbReference type="Proteomes" id="UP000054466"/>
    </source>
</evidence>
<accession>A0A0D2AFS0</accession>
<organism evidence="8 9">
    <name type="scientific">Cladophialophora immunda</name>
    <dbReference type="NCBI Taxonomy" id="569365"/>
    <lineage>
        <taxon>Eukaryota</taxon>
        <taxon>Fungi</taxon>
        <taxon>Dikarya</taxon>
        <taxon>Ascomycota</taxon>
        <taxon>Pezizomycotina</taxon>
        <taxon>Eurotiomycetes</taxon>
        <taxon>Chaetothyriomycetidae</taxon>
        <taxon>Chaetothyriales</taxon>
        <taxon>Herpotrichiellaceae</taxon>
        <taxon>Cladophialophora</taxon>
    </lineage>
</organism>
<evidence type="ECO:0000259" key="7">
    <source>
        <dbReference type="SMART" id="SM00906"/>
    </source>
</evidence>
<dbReference type="InterPro" id="IPR036864">
    <property type="entry name" value="Zn2-C6_fun-type_DNA-bd_sf"/>
</dbReference>
<feature type="domain" description="Xylanolytic transcriptional activator regulatory" evidence="7">
    <location>
        <begin position="189"/>
        <end position="260"/>
    </location>
</feature>
<evidence type="ECO:0000256" key="4">
    <source>
        <dbReference type="ARBA" id="ARBA00023125"/>
    </source>
</evidence>
<dbReference type="RefSeq" id="XP_016243938.1">
    <property type="nucleotide sequence ID" value="XM_016399376.1"/>
</dbReference>
<dbReference type="AlphaFoldDB" id="A0A0D2AFS0"/>
<dbReference type="InterPro" id="IPR001138">
    <property type="entry name" value="Zn2Cys6_DnaBD"/>
</dbReference>
<dbReference type="CDD" id="cd12148">
    <property type="entry name" value="fungal_TF_MHR"/>
    <property type="match status" value="1"/>
</dbReference>
<protein>
    <recommendedName>
        <fullName evidence="7">Xylanolytic transcriptional activator regulatory domain-containing protein</fullName>
    </recommendedName>
</protein>
<keyword evidence="5" id="KW-0804">Transcription</keyword>
<keyword evidence="2" id="KW-0479">Metal-binding</keyword>
<evidence type="ECO:0000256" key="5">
    <source>
        <dbReference type="ARBA" id="ARBA00023163"/>
    </source>
</evidence>
<evidence type="ECO:0000256" key="6">
    <source>
        <dbReference type="ARBA" id="ARBA00023242"/>
    </source>
</evidence>
<dbReference type="GO" id="GO:0000981">
    <property type="term" value="F:DNA-binding transcription factor activity, RNA polymerase II-specific"/>
    <property type="evidence" value="ECO:0007669"/>
    <property type="project" value="InterPro"/>
</dbReference>
<dbReference type="SUPFAM" id="SSF57701">
    <property type="entry name" value="Zn2/Cys6 DNA-binding domain"/>
    <property type="match status" value="1"/>
</dbReference>
<dbReference type="GO" id="GO:0005634">
    <property type="term" value="C:nucleus"/>
    <property type="evidence" value="ECO:0007669"/>
    <property type="project" value="UniProtKB-SubCell"/>
</dbReference>
<dbReference type="CDD" id="cd00067">
    <property type="entry name" value="GAL4"/>
    <property type="match status" value="1"/>
</dbReference>
<dbReference type="HOGENOM" id="CLU_437421_0_0_1"/>
<dbReference type="Gene3D" id="4.10.240.10">
    <property type="entry name" value="Zn(2)-C6 fungal-type DNA-binding domain"/>
    <property type="match status" value="1"/>
</dbReference>
<dbReference type="STRING" id="569365.A0A0D2AFS0"/>
<reference evidence="8 9" key="1">
    <citation type="submission" date="2015-01" db="EMBL/GenBank/DDBJ databases">
        <title>The Genome Sequence of Cladophialophora immunda CBS83496.</title>
        <authorList>
            <consortium name="The Broad Institute Genomics Platform"/>
            <person name="Cuomo C."/>
            <person name="de Hoog S."/>
            <person name="Gorbushina A."/>
            <person name="Stielow B."/>
            <person name="Teixiera M."/>
            <person name="Abouelleil A."/>
            <person name="Chapman S.B."/>
            <person name="Priest M."/>
            <person name="Young S.K."/>
            <person name="Wortman J."/>
            <person name="Nusbaum C."/>
            <person name="Birren B."/>
        </authorList>
    </citation>
    <scope>NUCLEOTIDE SEQUENCE [LARGE SCALE GENOMIC DNA]</scope>
    <source>
        <strain evidence="8 9">CBS 83496</strain>
    </source>
</reference>
<dbReference type="InterPro" id="IPR007219">
    <property type="entry name" value="XnlR_reg_dom"/>
</dbReference>
<proteinExistence type="predicted"/>
<evidence type="ECO:0000256" key="2">
    <source>
        <dbReference type="ARBA" id="ARBA00022723"/>
    </source>
</evidence>
<dbReference type="PANTHER" id="PTHR47338">
    <property type="entry name" value="ZN(II)2CYS6 TRANSCRIPTION FACTOR (EUROFUNG)-RELATED"/>
    <property type="match status" value="1"/>
</dbReference>
<comment type="subcellular location">
    <subcellularLocation>
        <location evidence="1">Nucleus</location>
    </subcellularLocation>
</comment>
<keyword evidence="9" id="KW-1185">Reference proteome</keyword>
<dbReference type="EMBL" id="KN847046">
    <property type="protein sequence ID" value="KIW23722.1"/>
    <property type="molecule type" value="Genomic_DNA"/>
</dbReference>